<evidence type="ECO:0000313" key="2">
    <source>
        <dbReference type="Proteomes" id="UP000784294"/>
    </source>
</evidence>
<keyword evidence="2" id="KW-1185">Reference proteome</keyword>
<evidence type="ECO:0000313" key="1">
    <source>
        <dbReference type="EMBL" id="VEL35122.1"/>
    </source>
</evidence>
<protein>
    <submittedName>
        <fullName evidence="1">Uncharacterized protein</fullName>
    </submittedName>
</protein>
<organism evidence="1 2">
    <name type="scientific">Protopolystoma xenopodis</name>
    <dbReference type="NCBI Taxonomy" id="117903"/>
    <lineage>
        <taxon>Eukaryota</taxon>
        <taxon>Metazoa</taxon>
        <taxon>Spiralia</taxon>
        <taxon>Lophotrochozoa</taxon>
        <taxon>Platyhelminthes</taxon>
        <taxon>Monogenea</taxon>
        <taxon>Polyopisthocotylea</taxon>
        <taxon>Polystomatidea</taxon>
        <taxon>Polystomatidae</taxon>
        <taxon>Protopolystoma</taxon>
    </lineage>
</organism>
<dbReference type="Proteomes" id="UP000784294">
    <property type="component" value="Unassembled WGS sequence"/>
</dbReference>
<proteinExistence type="predicted"/>
<comment type="caution">
    <text evidence="1">The sequence shown here is derived from an EMBL/GenBank/DDBJ whole genome shotgun (WGS) entry which is preliminary data.</text>
</comment>
<gene>
    <name evidence="1" type="ORF">PXEA_LOCUS28562</name>
</gene>
<dbReference type="AlphaFoldDB" id="A0A3S5B375"/>
<name>A0A3S5B375_9PLAT</name>
<reference evidence="1" key="1">
    <citation type="submission" date="2018-11" db="EMBL/GenBank/DDBJ databases">
        <authorList>
            <consortium name="Pathogen Informatics"/>
        </authorList>
    </citation>
    <scope>NUCLEOTIDE SEQUENCE</scope>
</reference>
<accession>A0A3S5B375</accession>
<sequence length="255" mass="26975">MAEMPFRSSDCSLDPRIASTSCPFEVAPSRTSNFPDSYFSCLPVQDNNSTQVAGLDFANSSLPASGISAQADFACLSVPSSNSETSCSSSLIPSLLRSPSLDDPIHCSSSSPTLPLAKVMTPANSAINSDGWHSMHDHDLAISNIAPTSISSPLAWSVSERQLQPWLQHSDSASLMPILRVCVDCQATITPVNELINAKEPTSAVLLKYAPHSDGKLLCSLPGQSNSTPTSPHSLSQVCCTRFLQPVLSQPASSI</sequence>
<dbReference type="EMBL" id="CAAALY010249131">
    <property type="protein sequence ID" value="VEL35122.1"/>
    <property type="molecule type" value="Genomic_DNA"/>
</dbReference>